<dbReference type="Proteomes" id="UP000002508">
    <property type="component" value="Chromosome"/>
</dbReference>
<feature type="compositionally biased region" description="Acidic residues" evidence="1">
    <location>
        <begin position="268"/>
        <end position="282"/>
    </location>
</feature>
<accession>B8G8C2</accession>
<gene>
    <name evidence="2" type="ordered locus">Cagg_3329</name>
</gene>
<dbReference type="PANTHER" id="PTHR11319:SF35">
    <property type="entry name" value="OUTER MEMBRANE PROTEIN PMPC-RELATED"/>
    <property type="match status" value="1"/>
</dbReference>
<dbReference type="AlphaFoldDB" id="B8G8C2"/>
<organism evidence="2 3">
    <name type="scientific">Chloroflexus aggregans (strain MD-66 / DSM 9485)</name>
    <dbReference type="NCBI Taxonomy" id="326427"/>
    <lineage>
        <taxon>Bacteria</taxon>
        <taxon>Bacillati</taxon>
        <taxon>Chloroflexota</taxon>
        <taxon>Chloroflexia</taxon>
        <taxon>Chloroflexales</taxon>
        <taxon>Chloroflexineae</taxon>
        <taxon>Chloroflexaceae</taxon>
        <taxon>Chloroflexus</taxon>
    </lineage>
</organism>
<dbReference type="InterPro" id="IPR059226">
    <property type="entry name" value="Choice_anch_Q_dom"/>
</dbReference>
<dbReference type="HOGENOM" id="CLU_488089_0_0_0"/>
<evidence type="ECO:0000313" key="3">
    <source>
        <dbReference type="Proteomes" id="UP000002508"/>
    </source>
</evidence>
<dbReference type="InterPro" id="IPR011050">
    <property type="entry name" value="Pectin_lyase_fold/virulence"/>
</dbReference>
<dbReference type="SUPFAM" id="SSF51126">
    <property type="entry name" value="Pectin lyase-like"/>
    <property type="match status" value="2"/>
</dbReference>
<dbReference type="NCBIfam" id="NF041518">
    <property type="entry name" value="choice_anch_Q"/>
    <property type="match status" value="1"/>
</dbReference>
<dbReference type="EMBL" id="CP001337">
    <property type="protein sequence ID" value="ACL26176.1"/>
    <property type="molecule type" value="Genomic_DNA"/>
</dbReference>
<protein>
    <submittedName>
        <fullName evidence="2">Polymorphic outer membrane protein</fullName>
    </submittedName>
</protein>
<dbReference type="STRING" id="326427.Cagg_3329"/>
<keyword evidence="3" id="KW-1185">Reference proteome</keyword>
<name>B8G8C2_CHLAD</name>
<evidence type="ECO:0000313" key="2">
    <source>
        <dbReference type="EMBL" id="ACL26176.1"/>
    </source>
</evidence>
<dbReference type="PANTHER" id="PTHR11319">
    <property type="entry name" value="G PROTEIN-COUPLED RECEPTOR-RELATED"/>
    <property type="match status" value="1"/>
</dbReference>
<sequence length="558" mass="57432">MRDGGAIAIRDARRVDVTDSHFANNTAGSATLRASGGAIWAVKADYTPADPPLTITAGTFTANYAWDRGGAIFAQWYATVIAQSRFTENGSDYDGGAISMSMGSLVIRDSELTQNRSVSYGGAIYAYIHDHTLTVTNTVFRGNECDGDGGAIWKRRGHARIEASRFIENRTGGFGGGLKVTVGTTDVIGSEFRGNTARLGGGIHSDTETLTVRASSFVANTARLGGGIANDTFGHGGSARIETTTFVRNAATVGDEREADALPPVGSGDEDPPPVGSGDEDPLPFGSGGALFNTATLEVVAATLHENTAERQGGGIFSATKSDNPPSRLTVVNTIITGSPHGGDCVSFSPVDGHHTIIGTPTAACGLSESPLIGIDPRLGELTGDPPYLPLLPDSPAIDAGDSTMCPGPGQNGVPRPVGSACDIGAVEWTADTDPPTLTAVACITDPPAGTSVQFRVVFSEAVRDVDATDLVVEASPASTPATITDLTARSAAEYLVTVGEYGSDTETLTLAIASTATITDLAGHPLVPPSAMTGGRCAVGRSPSTPDRQIFLPLIVR</sequence>
<feature type="region of interest" description="Disordered" evidence="1">
    <location>
        <begin position="255"/>
        <end position="286"/>
    </location>
</feature>
<evidence type="ECO:0000256" key="1">
    <source>
        <dbReference type="SAM" id="MobiDB-lite"/>
    </source>
</evidence>
<proteinExistence type="predicted"/>
<dbReference type="KEGG" id="cag:Cagg_3329"/>
<dbReference type="eggNOG" id="COG4932">
    <property type="taxonomic scope" value="Bacteria"/>
</dbReference>
<reference evidence="2" key="1">
    <citation type="submission" date="2008-12" db="EMBL/GenBank/DDBJ databases">
        <title>Complete sequence of Chloroflexus aggregans DSM 9485.</title>
        <authorList>
            <consortium name="US DOE Joint Genome Institute"/>
            <person name="Lucas S."/>
            <person name="Copeland A."/>
            <person name="Lapidus A."/>
            <person name="Glavina del Rio T."/>
            <person name="Dalin E."/>
            <person name="Tice H."/>
            <person name="Pitluck S."/>
            <person name="Foster B."/>
            <person name="Larimer F."/>
            <person name="Land M."/>
            <person name="Hauser L."/>
            <person name="Kyrpides N."/>
            <person name="Mikhailova N."/>
            <person name="Bryant D."/>
            <person name="Richardson P."/>
        </authorList>
    </citation>
    <scope>NUCLEOTIDE SEQUENCE</scope>
    <source>
        <strain evidence="2">DSM 9485</strain>
    </source>
</reference>